<protein>
    <recommendedName>
        <fullName evidence="2">Transketolase N-terminal domain-containing protein</fullName>
    </recommendedName>
</protein>
<dbReference type="EMBL" id="LBDA02000068">
    <property type="protein sequence ID" value="OIK24440.1"/>
    <property type="molecule type" value="Genomic_DNA"/>
</dbReference>
<evidence type="ECO:0000313" key="3">
    <source>
        <dbReference type="EMBL" id="OIK24440.1"/>
    </source>
</evidence>
<feature type="domain" description="Transketolase N-terminal" evidence="2">
    <location>
        <begin position="9"/>
        <end position="75"/>
    </location>
</feature>
<dbReference type="Pfam" id="PF00456">
    <property type="entry name" value="Transketolase_N"/>
    <property type="match status" value="1"/>
</dbReference>
<sequence length="100" mass="10669">MTDQDTPPADTVRGPRVDAVRRAEPGHAATPPGTGPVASALWQGYAPLRELQGRDPHHPVRPDRDPFLLSGERASAPPRPLPYRPAGTSPAGRRVPETVA</sequence>
<feature type="region of interest" description="Disordered" evidence="1">
    <location>
        <begin position="51"/>
        <end position="100"/>
    </location>
</feature>
<gene>
    <name evidence="3" type="ORF">VT52_027250</name>
</gene>
<accession>A0A1J4PX93</accession>
<dbReference type="AlphaFoldDB" id="A0A1J4PX93"/>
<name>A0A1J4PX93_9ACTN</name>
<organism evidence="3 4">
    <name type="scientific">Streptomyces malaysiense</name>
    <dbReference type="NCBI Taxonomy" id="1428626"/>
    <lineage>
        <taxon>Bacteria</taxon>
        <taxon>Bacillati</taxon>
        <taxon>Actinomycetota</taxon>
        <taxon>Actinomycetes</taxon>
        <taxon>Kitasatosporales</taxon>
        <taxon>Streptomycetaceae</taxon>
        <taxon>Streptomyces</taxon>
    </lineage>
</organism>
<feature type="region of interest" description="Disordered" evidence="1">
    <location>
        <begin position="1"/>
        <end position="39"/>
    </location>
</feature>
<feature type="compositionally biased region" description="Basic and acidic residues" evidence="1">
    <location>
        <begin position="13"/>
        <end position="25"/>
    </location>
</feature>
<feature type="compositionally biased region" description="Basic and acidic residues" evidence="1">
    <location>
        <begin position="51"/>
        <end position="66"/>
    </location>
</feature>
<comment type="caution">
    <text evidence="3">The sequence shown here is derived from an EMBL/GenBank/DDBJ whole genome shotgun (WGS) entry which is preliminary data.</text>
</comment>
<reference evidence="3" key="1">
    <citation type="submission" date="2016-10" db="EMBL/GenBank/DDBJ databases">
        <title>Genome sequence of Streptomyces malaysiense MUSC 136.</title>
        <authorList>
            <person name="Lee L.-H."/>
            <person name="Ser H.-L."/>
        </authorList>
    </citation>
    <scope>NUCLEOTIDE SEQUENCE [LARGE SCALE GENOMIC DNA]</scope>
    <source>
        <strain evidence="3">MUSC 136</strain>
    </source>
</reference>
<dbReference type="Proteomes" id="UP000034838">
    <property type="component" value="Unassembled WGS sequence"/>
</dbReference>
<dbReference type="InterPro" id="IPR005474">
    <property type="entry name" value="Transketolase_N"/>
</dbReference>
<keyword evidence="4" id="KW-1185">Reference proteome</keyword>
<evidence type="ECO:0000313" key="4">
    <source>
        <dbReference type="Proteomes" id="UP000034838"/>
    </source>
</evidence>
<proteinExistence type="predicted"/>
<feature type="compositionally biased region" description="Low complexity" evidence="1">
    <location>
        <begin position="26"/>
        <end position="39"/>
    </location>
</feature>
<evidence type="ECO:0000256" key="1">
    <source>
        <dbReference type="SAM" id="MobiDB-lite"/>
    </source>
</evidence>
<dbReference type="RefSeq" id="WP_046420671.1">
    <property type="nucleotide sequence ID" value="NZ_LBDA02000068.1"/>
</dbReference>
<evidence type="ECO:0000259" key="2">
    <source>
        <dbReference type="Pfam" id="PF00456"/>
    </source>
</evidence>